<protein>
    <submittedName>
        <fullName evidence="1">Uncharacterized protein</fullName>
    </submittedName>
</protein>
<proteinExistence type="predicted"/>
<organism evidence="1 2">
    <name type="scientific">Wansuia hejianensis</name>
    <dbReference type="NCBI Taxonomy" id="2763667"/>
    <lineage>
        <taxon>Bacteria</taxon>
        <taxon>Bacillati</taxon>
        <taxon>Bacillota</taxon>
        <taxon>Clostridia</taxon>
        <taxon>Lachnospirales</taxon>
        <taxon>Lachnospiraceae</taxon>
        <taxon>Wansuia</taxon>
    </lineage>
</organism>
<dbReference type="Gene3D" id="1.10.8.730">
    <property type="match status" value="1"/>
</dbReference>
<name>A0A7G9GBW4_9FIRM</name>
<reference evidence="1 2" key="1">
    <citation type="submission" date="2020-08" db="EMBL/GenBank/DDBJ databases">
        <authorList>
            <person name="Liu C."/>
            <person name="Sun Q."/>
        </authorList>
    </citation>
    <scope>NUCLEOTIDE SEQUENCE [LARGE SCALE GENOMIC DNA]</scope>
    <source>
        <strain evidence="1 2">NSJ-29</strain>
    </source>
</reference>
<dbReference type="InterPro" id="IPR051162">
    <property type="entry name" value="T4SS_component"/>
</dbReference>
<evidence type="ECO:0000313" key="1">
    <source>
        <dbReference type="EMBL" id="QNM08296.1"/>
    </source>
</evidence>
<gene>
    <name evidence="1" type="ORF">H9Q79_15640</name>
</gene>
<dbReference type="AlphaFoldDB" id="A0A7G9GBW4"/>
<dbReference type="PANTHER" id="PTHR30121">
    <property type="entry name" value="UNCHARACTERIZED PROTEIN YJGR-RELATED"/>
    <property type="match status" value="1"/>
</dbReference>
<dbReference type="Proteomes" id="UP000515860">
    <property type="component" value="Chromosome"/>
</dbReference>
<dbReference type="RefSeq" id="WP_249328701.1">
    <property type="nucleotide sequence ID" value="NZ_CP060635.1"/>
</dbReference>
<accession>A0A7G9GBW4</accession>
<keyword evidence="2" id="KW-1185">Reference proteome</keyword>
<sequence>MPTLFIRHHIYELPQQVSDHWLSNVCSIKDTVASVDIATENILEVKKNLNKSMKEQNVRFHEAHDFGERLAAEQRLKEMEALYEEIVAMGEVIKILKIRIYVADRSFAALEEKVKGIMATLESNGYRPTIFLNEMQAEWRSIYQPYEEQQKEVFAVYGQPLQSLAVAGGNPFHFSSLEDPYGDYLGSTPCGGNVLYDEFIKTQTRLYYNSLVVGTMGSGKSTLLKKRFLARAIRGDYVRAFDITGEFTLLTKTLGGKVLKLDGSAGILNPLEILRSGETEGQSYMRHISKMSTIYRFLAGQAVQVEEILDFENILRELYESLDLSPRAVSGIEQQITGLPASRYPTFSVLLEFIRQRIQELQQRKYGKLEQALAEQHILQYDKIRRVLENIVRNYGDLFDGPTTIDNISDEQIVTFDMSSVKEMKAEIFDAQIFNMVSFCWGNCVTNGKIMKERYEAEEIDWEDIVRFLIIIDESHRWINTEKPHALDQILVYLREARKFFGGILLASQSIRDYVPEGSSAESINKIKTVFELTQYKFLFHQDSNVLPLIDTIFAGVLTESQKVRIPKLEIGENVLCIASDKNLEFKVYLTKEEERLFAGGA</sequence>
<dbReference type="EMBL" id="CP060635">
    <property type="protein sequence ID" value="QNM08296.1"/>
    <property type="molecule type" value="Genomic_DNA"/>
</dbReference>
<dbReference type="KEGG" id="whj:H9Q79_15640"/>
<evidence type="ECO:0000313" key="2">
    <source>
        <dbReference type="Proteomes" id="UP000515860"/>
    </source>
</evidence>
<dbReference type="SUPFAM" id="SSF52540">
    <property type="entry name" value="P-loop containing nucleoside triphosphate hydrolases"/>
    <property type="match status" value="1"/>
</dbReference>
<dbReference type="InterPro" id="IPR027417">
    <property type="entry name" value="P-loop_NTPase"/>
</dbReference>
<dbReference type="PANTHER" id="PTHR30121:SF6">
    <property type="entry name" value="SLR6007 PROTEIN"/>
    <property type="match status" value="1"/>
</dbReference>
<dbReference type="Gene3D" id="3.40.50.300">
    <property type="entry name" value="P-loop containing nucleotide triphosphate hydrolases"/>
    <property type="match status" value="1"/>
</dbReference>